<dbReference type="AlphaFoldDB" id="A0A6L8UWD6"/>
<keyword evidence="2" id="KW-1185">Reference proteome</keyword>
<name>A0A6L8UWD6_9BACL</name>
<organism evidence="1 2">
    <name type="scientific">Paenibacillus silvestris</name>
    <dbReference type="NCBI Taxonomy" id="2606219"/>
    <lineage>
        <taxon>Bacteria</taxon>
        <taxon>Bacillati</taxon>
        <taxon>Bacillota</taxon>
        <taxon>Bacilli</taxon>
        <taxon>Bacillales</taxon>
        <taxon>Paenibacillaceae</taxon>
        <taxon>Paenibacillus</taxon>
    </lineage>
</organism>
<dbReference type="EMBL" id="WTUZ01000010">
    <property type="protein sequence ID" value="MZQ81466.1"/>
    <property type="molecule type" value="Genomic_DNA"/>
</dbReference>
<sequence>MTNTQNNNSNDLLELVLEAAGGLKRWSTMKTLTAKLAASGPFWELKGYPNTFLEETLVADVQRQHTMFSPWIDPDHKLIFDVEPERVTLQDADGLTVDSRTNPRGSYEGYDMFTPWDKLQVGYFLSYAMWNYLTTPYLFTFPGVETREIEPWEEDGQTWRRLHVTFPKSIATHTAEQTFYYDEKGMLRRMDYAVDVNGDAVIAHYIEEYKTFDGIVFPTRRLVYPRNPDGTADRSFIPIIIDIHDITVA</sequence>
<comment type="caution">
    <text evidence="1">The sequence shown here is derived from an EMBL/GenBank/DDBJ whole genome shotgun (WGS) entry which is preliminary data.</text>
</comment>
<gene>
    <name evidence="1" type="ORF">GQF01_04905</name>
</gene>
<proteinExistence type="predicted"/>
<evidence type="ECO:0000313" key="2">
    <source>
        <dbReference type="Proteomes" id="UP000481087"/>
    </source>
</evidence>
<dbReference type="RefSeq" id="WP_161405747.1">
    <property type="nucleotide sequence ID" value="NZ_WTUZ01000010.1"/>
</dbReference>
<evidence type="ECO:0000313" key="1">
    <source>
        <dbReference type="EMBL" id="MZQ81466.1"/>
    </source>
</evidence>
<reference evidence="1 2" key="1">
    <citation type="submission" date="2019-12" db="EMBL/GenBank/DDBJ databases">
        <title>Paenibacillus sp. nov. sp. isolated from soil.</title>
        <authorList>
            <person name="Kim J."/>
            <person name="Jeong S.E."/>
            <person name="Jung H.S."/>
            <person name="Jeon C.O."/>
        </authorList>
    </citation>
    <scope>NUCLEOTIDE SEQUENCE [LARGE SCALE GENOMIC DNA]</scope>
    <source>
        <strain evidence="1 2">5J-6</strain>
    </source>
</reference>
<protein>
    <submittedName>
        <fullName evidence="1">Uncharacterized protein</fullName>
    </submittedName>
</protein>
<dbReference type="Proteomes" id="UP000481087">
    <property type="component" value="Unassembled WGS sequence"/>
</dbReference>
<accession>A0A6L8UWD6</accession>